<evidence type="ECO:0000313" key="2">
    <source>
        <dbReference type="EMBL" id="GAH89349.1"/>
    </source>
</evidence>
<feature type="transmembrane region" description="Helical" evidence="1">
    <location>
        <begin position="6"/>
        <end position="22"/>
    </location>
</feature>
<evidence type="ECO:0000256" key="1">
    <source>
        <dbReference type="SAM" id="Phobius"/>
    </source>
</evidence>
<comment type="caution">
    <text evidence="2">The sequence shown here is derived from an EMBL/GenBank/DDBJ whole genome shotgun (WGS) entry which is preliminary data.</text>
</comment>
<feature type="non-terminal residue" evidence="2">
    <location>
        <position position="1"/>
    </location>
</feature>
<sequence>GGMIEANIYIIAVVTVIMSIITTSGRLTAVFCVLFLHIVNFLVLVQLRGTTGWYYDGSRLMGIGVWLVPLNLILVAIVARHPK</sequence>
<accession>X1KGS2</accession>
<keyword evidence="1" id="KW-1133">Transmembrane helix</keyword>
<organism evidence="2">
    <name type="scientific">marine sediment metagenome</name>
    <dbReference type="NCBI Taxonomy" id="412755"/>
    <lineage>
        <taxon>unclassified sequences</taxon>
        <taxon>metagenomes</taxon>
        <taxon>ecological metagenomes</taxon>
    </lineage>
</organism>
<name>X1KGS2_9ZZZZ</name>
<feature type="transmembrane region" description="Helical" evidence="1">
    <location>
        <begin position="59"/>
        <end position="79"/>
    </location>
</feature>
<reference evidence="2" key="1">
    <citation type="journal article" date="2014" name="Front. Microbiol.">
        <title>High frequency of phylogenetically diverse reductive dehalogenase-homologous genes in deep subseafloor sedimentary metagenomes.</title>
        <authorList>
            <person name="Kawai M."/>
            <person name="Futagami T."/>
            <person name="Toyoda A."/>
            <person name="Takaki Y."/>
            <person name="Nishi S."/>
            <person name="Hori S."/>
            <person name="Arai W."/>
            <person name="Tsubouchi T."/>
            <person name="Morono Y."/>
            <person name="Uchiyama I."/>
            <person name="Ito T."/>
            <person name="Fujiyama A."/>
            <person name="Inagaki F."/>
            <person name="Takami H."/>
        </authorList>
    </citation>
    <scope>NUCLEOTIDE SEQUENCE</scope>
    <source>
        <strain evidence="2">Expedition CK06-06</strain>
    </source>
</reference>
<keyword evidence="1" id="KW-0812">Transmembrane</keyword>
<gene>
    <name evidence="2" type="ORF">S03H2_60504</name>
</gene>
<proteinExistence type="predicted"/>
<dbReference type="EMBL" id="BARU01038992">
    <property type="protein sequence ID" value="GAH89349.1"/>
    <property type="molecule type" value="Genomic_DNA"/>
</dbReference>
<dbReference type="AlphaFoldDB" id="X1KGS2"/>
<protein>
    <submittedName>
        <fullName evidence="2">Uncharacterized protein</fullName>
    </submittedName>
</protein>
<keyword evidence="1" id="KW-0472">Membrane</keyword>
<feature type="transmembrane region" description="Helical" evidence="1">
    <location>
        <begin position="29"/>
        <end position="47"/>
    </location>
</feature>